<keyword evidence="7" id="KW-0482">Metalloprotease</keyword>
<evidence type="ECO:0000256" key="3">
    <source>
        <dbReference type="ARBA" id="ARBA00022670"/>
    </source>
</evidence>
<evidence type="ECO:0000256" key="4">
    <source>
        <dbReference type="ARBA" id="ARBA00022723"/>
    </source>
</evidence>
<evidence type="ECO:0000313" key="8">
    <source>
        <dbReference type="EMBL" id="KIY92810.1"/>
    </source>
</evidence>
<evidence type="ECO:0000313" key="9">
    <source>
        <dbReference type="Proteomes" id="UP000054498"/>
    </source>
</evidence>
<comment type="similarity">
    <text evidence="2">Belongs to the peptidase M8 family.</text>
</comment>
<dbReference type="KEGG" id="mng:MNEG_15154"/>
<dbReference type="GO" id="GO:0046872">
    <property type="term" value="F:metal ion binding"/>
    <property type="evidence" value="ECO:0007669"/>
    <property type="project" value="UniProtKB-KW"/>
</dbReference>
<evidence type="ECO:0000256" key="2">
    <source>
        <dbReference type="ARBA" id="ARBA00005860"/>
    </source>
</evidence>
<dbReference type="AlphaFoldDB" id="A0A0D2MBV7"/>
<dbReference type="GO" id="GO:0004222">
    <property type="term" value="F:metalloendopeptidase activity"/>
    <property type="evidence" value="ECO:0007669"/>
    <property type="project" value="InterPro"/>
</dbReference>
<dbReference type="Gene3D" id="3.90.132.10">
    <property type="entry name" value="Leishmanolysin , domain 2"/>
    <property type="match status" value="1"/>
</dbReference>
<gene>
    <name evidence="8" type="ORF">MNEG_15154</name>
</gene>
<evidence type="ECO:0000256" key="6">
    <source>
        <dbReference type="ARBA" id="ARBA00022833"/>
    </source>
</evidence>
<name>A0A0D2MBV7_9CHLO</name>
<dbReference type="SUPFAM" id="SSF55486">
    <property type="entry name" value="Metalloproteases ('zincins'), catalytic domain"/>
    <property type="match status" value="1"/>
</dbReference>
<evidence type="ECO:0000256" key="1">
    <source>
        <dbReference type="ARBA" id="ARBA00001947"/>
    </source>
</evidence>
<dbReference type="PANTHER" id="PTHR10942:SF0">
    <property type="entry name" value="LEISHMANOLYSIN-LIKE PEPTIDASE"/>
    <property type="match status" value="1"/>
</dbReference>
<dbReference type="EMBL" id="KK105295">
    <property type="protein sequence ID" value="KIY92810.1"/>
    <property type="molecule type" value="Genomic_DNA"/>
</dbReference>
<dbReference type="PANTHER" id="PTHR10942">
    <property type="entry name" value="LEISHMANOLYSIN-LIKE PEPTIDASE"/>
    <property type="match status" value="1"/>
</dbReference>
<keyword evidence="9" id="KW-1185">Reference proteome</keyword>
<dbReference type="OrthoDB" id="540505at2759"/>
<dbReference type="GeneID" id="25732787"/>
<organism evidence="8 9">
    <name type="scientific">Monoraphidium neglectum</name>
    <dbReference type="NCBI Taxonomy" id="145388"/>
    <lineage>
        <taxon>Eukaryota</taxon>
        <taxon>Viridiplantae</taxon>
        <taxon>Chlorophyta</taxon>
        <taxon>core chlorophytes</taxon>
        <taxon>Chlorophyceae</taxon>
        <taxon>CS clade</taxon>
        <taxon>Sphaeropleales</taxon>
        <taxon>Selenastraceae</taxon>
        <taxon>Monoraphidium</taxon>
    </lineage>
</organism>
<keyword evidence="3" id="KW-0645">Protease</keyword>
<keyword evidence="5" id="KW-0378">Hydrolase</keyword>
<sequence length="288" mass="29063">MTAARPLDRQRAVMSRLTLAALEDSGWYQPDYSQAADLEWGAGAGCTFLLGSCQQFAAENPRQDLFCPQGSANTVRCSAGARLWGVCRASSFTDGCLIVGRDAPKDSGPGGAASDFSGNFDCLPPYALDAATKALLPRIGASGMARDDRCFDLVAPPQAAKGAKTLCVAGGGGGAAQCASERALCFRAACDAKGALSVVIQGAGGAPATKLACPTGTTLNLAAKATGRFSSGALRCPDNARTCRGLACGACDPAGGFCSLQSGRCNCWVERTGPSCGVAVAAAKQSAG</sequence>
<dbReference type="GO" id="GO:0007155">
    <property type="term" value="P:cell adhesion"/>
    <property type="evidence" value="ECO:0007669"/>
    <property type="project" value="InterPro"/>
</dbReference>
<dbReference type="GO" id="GO:0016020">
    <property type="term" value="C:membrane"/>
    <property type="evidence" value="ECO:0007669"/>
    <property type="project" value="InterPro"/>
</dbReference>
<dbReference type="Pfam" id="PF01457">
    <property type="entry name" value="Peptidase_M8"/>
    <property type="match status" value="1"/>
</dbReference>
<accession>A0A0D2MBV7</accession>
<reference evidence="8 9" key="1">
    <citation type="journal article" date="2013" name="BMC Genomics">
        <title>Reconstruction of the lipid metabolism for the microalga Monoraphidium neglectum from its genome sequence reveals characteristics suitable for biofuel production.</title>
        <authorList>
            <person name="Bogen C."/>
            <person name="Al-Dilaimi A."/>
            <person name="Albersmeier A."/>
            <person name="Wichmann J."/>
            <person name="Grundmann M."/>
            <person name="Rupp O."/>
            <person name="Lauersen K.J."/>
            <person name="Blifernez-Klassen O."/>
            <person name="Kalinowski J."/>
            <person name="Goesmann A."/>
            <person name="Mussgnug J.H."/>
            <person name="Kruse O."/>
        </authorList>
    </citation>
    <scope>NUCLEOTIDE SEQUENCE [LARGE SCALE GENOMIC DNA]</scope>
    <source>
        <strain evidence="8 9">SAG 48.87</strain>
    </source>
</reference>
<comment type="cofactor">
    <cofactor evidence="1">
        <name>Zn(2+)</name>
        <dbReference type="ChEBI" id="CHEBI:29105"/>
    </cofactor>
</comment>
<keyword evidence="4" id="KW-0479">Metal-binding</keyword>
<protein>
    <submittedName>
        <fullName evidence="8">Zinc-metallopeptidase-like protein</fullName>
    </submittedName>
</protein>
<proteinExistence type="inferred from homology"/>
<keyword evidence="6" id="KW-0862">Zinc</keyword>
<evidence type="ECO:0000256" key="5">
    <source>
        <dbReference type="ARBA" id="ARBA00022801"/>
    </source>
</evidence>
<evidence type="ECO:0000256" key="7">
    <source>
        <dbReference type="ARBA" id="ARBA00023049"/>
    </source>
</evidence>
<dbReference type="InterPro" id="IPR001577">
    <property type="entry name" value="Peptidase_M8"/>
</dbReference>
<dbReference type="GO" id="GO:0006508">
    <property type="term" value="P:proteolysis"/>
    <property type="evidence" value="ECO:0007669"/>
    <property type="project" value="UniProtKB-KW"/>
</dbReference>
<dbReference type="RefSeq" id="XP_013891830.1">
    <property type="nucleotide sequence ID" value="XM_014036376.1"/>
</dbReference>
<dbReference type="Proteomes" id="UP000054498">
    <property type="component" value="Unassembled WGS sequence"/>
</dbReference>
<dbReference type="GO" id="GO:0005737">
    <property type="term" value="C:cytoplasm"/>
    <property type="evidence" value="ECO:0007669"/>
    <property type="project" value="TreeGrafter"/>
</dbReference>